<proteinExistence type="predicted"/>
<reference evidence="1 2" key="1">
    <citation type="journal article" date="2019" name="Nat. Med.">
        <title>A library of human gut bacterial isolates paired with longitudinal multiomics data enables mechanistic microbiome research.</title>
        <authorList>
            <person name="Poyet M."/>
            <person name="Groussin M."/>
            <person name="Gibbons S.M."/>
            <person name="Avila-Pacheco J."/>
            <person name="Jiang X."/>
            <person name="Kearney S.M."/>
            <person name="Perrotta A.R."/>
            <person name="Berdy B."/>
            <person name="Zhao S."/>
            <person name="Lieberman T.D."/>
            <person name="Swanson P.K."/>
            <person name="Smith M."/>
            <person name="Roesemann S."/>
            <person name="Alexander J.E."/>
            <person name="Rich S.A."/>
            <person name="Livny J."/>
            <person name="Vlamakis H."/>
            <person name="Clish C."/>
            <person name="Bullock K."/>
            <person name="Deik A."/>
            <person name="Scott J."/>
            <person name="Pierce K.A."/>
            <person name="Xavier R.J."/>
            <person name="Alm E.J."/>
        </authorList>
    </citation>
    <scope>NUCLEOTIDE SEQUENCE [LARGE SCALE GENOMIC DNA]</scope>
    <source>
        <strain evidence="1 2">BIOML-A382</strain>
    </source>
</reference>
<evidence type="ECO:0000313" key="1">
    <source>
        <dbReference type="EMBL" id="MSI71750.1"/>
    </source>
</evidence>
<dbReference type="AlphaFoldDB" id="A0A8T5WJY9"/>
<evidence type="ECO:0000313" key="2">
    <source>
        <dbReference type="Proteomes" id="UP000438958"/>
    </source>
</evidence>
<protein>
    <submittedName>
        <fullName evidence="1">Uncharacterized protein</fullName>
    </submittedName>
</protein>
<sequence length="487" mass="56263">MPKLRIYFSDFFNVSPEKIKEYGAFNISLINDLPLFIDPFLLFNNEKYIDLHQGIIKYVSFLRDRSQNGELNRGLIKSWFLFPEVKQNWLGYSMVGNGGSGLGIDFANSLITSFSSILKNFGKEEITEGSHLEKLCLIKEGVGKDSISDFTTNLIKSFLLKYTEDFSKENIDSKYLSEHLVPKVEFNYETRSWMSKKFTLPTYAGDYVLLTPRDILTKDETWINRNEMIEDFRDICESIPNDQLRGQLSDYFNRCLPDSPKKKERESAADLTIKNYPSFIDYYIRYKEQNSGGAKRDSNAKVSETEQRYIEAVQLLVDTIFNKHQEFFSSKDDTFEEAYKRVCYLKQVIENNDGYKVFYLNGVPIKREADLQLMFRLTWFASISDVNSEVNNGRGPVDYKISRGSKDKTLVEFKLASNSKLKQNLANQVKVYEAANETKKSIKVILYFTDRVLSGLFKTFKELGIKEGKDLVLIDARPNKVSASNVK</sequence>
<accession>A0A8T5WJY9</accession>
<comment type="caution">
    <text evidence="1">The sequence shown here is derived from an EMBL/GenBank/DDBJ whole genome shotgun (WGS) entry which is preliminary data.</text>
</comment>
<dbReference type="EMBL" id="WKUE01000066">
    <property type="protein sequence ID" value="MSI71750.1"/>
    <property type="molecule type" value="Genomic_DNA"/>
</dbReference>
<organism evidence="1 2">
    <name type="scientific">Escherichia coli</name>
    <dbReference type="NCBI Taxonomy" id="562"/>
    <lineage>
        <taxon>Bacteria</taxon>
        <taxon>Pseudomonadati</taxon>
        <taxon>Pseudomonadota</taxon>
        <taxon>Gammaproteobacteria</taxon>
        <taxon>Enterobacterales</taxon>
        <taxon>Enterobacteriaceae</taxon>
        <taxon>Escherichia</taxon>
    </lineage>
</organism>
<gene>
    <name evidence="1" type="ORF">GKF66_23730</name>
</gene>
<name>A0A8T5WJY9_ECOLX</name>
<dbReference type="Proteomes" id="UP000438958">
    <property type="component" value="Unassembled WGS sequence"/>
</dbReference>